<dbReference type="Proteomes" id="UP000642938">
    <property type="component" value="Unassembled WGS sequence"/>
</dbReference>
<dbReference type="Proteomes" id="UP000532273">
    <property type="component" value="Unassembled WGS sequence"/>
</dbReference>
<name>A0A7W6KAS7_9SPHI</name>
<reference evidence="4" key="2">
    <citation type="journal article" date="2019" name="Int. J. Syst. Evol. Microbiol.">
        <title>The Global Catalogue of Microorganisms (GCM) 10K type strain sequencing project: providing services to taxonomists for standard genome sequencing and annotation.</title>
        <authorList>
            <consortium name="The Broad Institute Genomics Platform"/>
            <consortium name="The Broad Institute Genome Sequencing Center for Infectious Disease"/>
            <person name="Wu L."/>
            <person name="Ma J."/>
        </authorList>
    </citation>
    <scope>NUCLEOTIDE SEQUENCE [LARGE SCALE GENOMIC DNA]</scope>
    <source>
        <strain evidence="4">CGMCC 1.15287</strain>
    </source>
</reference>
<dbReference type="AlphaFoldDB" id="A0A7W6KAS7"/>
<dbReference type="RefSeq" id="WP_221235885.1">
    <property type="nucleotide sequence ID" value="NZ_BMHZ01000002.1"/>
</dbReference>
<sequence length="95" mass="10291">MLVDGGGLCQTPTILRNLPHYPVASPLGTTQISSMAGSSLAAYNYARQVKFNYLLLAACAHAKIVNLATNLASIISFNTTGISYFNMLSPWCFFR</sequence>
<reference evidence="2 3" key="3">
    <citation type="submission" date="2020-08" db="EMBL/GenBank/DDBJ databases">
        <title>Genomic Encyclopedia of Type Strains, Phase IV (KMG-IV): sequencing the most valuable type-strain genomes for metagenomic binning, comparative biology and taxonomic classification.</title>
        <authorList>
            <person name="Goeker M."/>
        </authorList>
    </citation>
    <scope>NUCLEOTIDE SEQUENCE [LARGE SCALE GENOMIC DNA]</scope>
    <source>
        <strain evidence="2 3">DSM 100774</strain>
    </source>
</reference>
<evidence type="ECO:0000313" key="1">
    <source>
        <dbReference type="EMBL" id="GGH06879.1"/>
    </source>
</evidence>
<proteinExistence type="predicted"/>
<evidence type="ECO:0000313" key="4">
    <source>
        <dbReference type="Proteomes" id="UP000642938"/>
    </source>
</evidence>
<evidence type="ECO:0000313" key="2">
    <source>
        <dbReference type="EMBL" id="MBB4107285.1"/>
    </source>
</evidence>
<reference evidence="1" key="4">
    <citation type="submission" date="2024-05" db="EMBL/GenBank/DDBJ databases">
        <authorList>
            <person name="Sun Q."/>
            <person name="Zhou Y."/>
        </authorList>
    </citation>
    <scope>NUCLEOTIDE SEQUENCE</scope>
    <source>
        <strain evidence="1">CGMCC 1.15287</strain>
    </source>
</reference>
<protein>
    <submittedName>
        <fullName evidence="2">Uncharacterized protein</fullName>
    </submittedName>
</protein>
<comment type="caution">
    <text evidence="2">The sequence shown here is derived from an EMBL/GenBank/DDBJ whole genome shotgun (WGS) entry which is preliminary data.</text>
</comment>
<reference evidence="1" key="1">
    <citation type="journal article" date="2014" name="Int. J. Syst. Evol. Microbiol.">
        <title>Complete genome of a new Firmicutes species belonging to the dominant human colonic microbiota ('Ruminococcus bicirculans') reveals two chromosomes and a selective capacity to utilize plant glucans.</title>
        <authorList>
            <consortium name="NISC Comparative Sequencing Program"/>
            <person name="Wegmann U."/>
            <person name="Louis P."/>
            <person name="Goesmann A."/>
            <person name="Henrissat B."/>
            <person name="Duncan S.H."/>
            <person name="Flint H.J."/>
        </authorList>
    </citation>
    <scope>NUCLEOTIDE SEQUENCE</scope>
    <source>
        <strain evidence="1">CGMCC 1.15287</strain>
    </source>
</reference>
<dbReference type="EMBL" id="JACIEF010000001">
    <property type="protein sequence ID" value="MBB4107285.1"/>
    <property type="molecule type" value="Genomic_DNA"/>
</dbReference>
<gene>
    <name evidence="1" type="ORF">GCM10007422_23790</name>
    <name evidence="2" type="ORF">GGQ60_001245</name>
</gene>
<evidence type="ECO:0000313" key="3">
    <source>
        <dbReference type="Proteomes" id="UP000532273"/>
    </source>
</evidence>
<organism evidence="2 3">
    <name type="scientific">Pedobacter zeae</name>
    <dbReference type="NCBI Taxonomy" id="1737356"/>
    <lineage>
        <taxon>Bacteria</taxon>
        <taxon>Pseudomonadati</taxon>
        <taxon>Bacteroidota</taxon>
        <taxon>Sphingobacteriia</taxon>
        <taxon>Sphingobacteriales</taxon>
        <taxon>Sphingobacteriaceae</taxon>
        <taxon>Pedobacter</taxon>
    </lineage>
</organism>
<dbReference type="EMBL" id="BMHZ01000002">
    <property type="protein sequence ID" value="GGH06879.1"/>
    <property type="molecule type" value="Genomic_DNA"/>
</dbReference>
<accession>A0A7W6KAS7</accession>
<keyword evidence="4" id="KW-1185">Reference proteome</keyword>